<dbReference type="Proteomes" id="UP000076532">
    <property type="component" value="Unassembled WGS sequence"/>
</dbReference>
<reference evidence="1 2" key="1">
    <citation type="journal article" date="2016" name="Mol. Biol. Evol.">
        <title>Comparative Genomics of Early-Diverging Mushroom-Forming Fungi Provides Insights into the Origins of Lignocellulose Decay Capabilities.</title>
        <authorList>
            <person name="Nagy L.G."/>
            <person name="Riley R."/>
            <person name="Tritt A."/>
            <person name="Adam C."/>
            <person name="Daum C."/>
            <person name="Floudas D."/>
            <person name="Sun H."/>
            <person name="Yadav J.S."/>
            <person name="Pangilinan J."/>
            <person name="Larsson K.H."/>
            <person name="Matsuura K."/>
            <person name="Barry K."/>
            <person name="Labutti K."/>
            <person name="Kuo R."/>
            <person name="Ohm R.A."/>
            <person name="Bhattacharya S.S."/>
            <person name="Shirouzu T."/>
            <person name="Yoshinaga Y."/>
            <person name="Martin F.M."/>
            <person name="Grigoriev I.V."/>
            <person name="Hibbett D.S."/>
        </authorList>
    </citation>
    <scope>NUCLEOTIDE SEQUENCE [LARGE SCALE GENOMIC DNA]</scope>
    <source>
        <strain evidence="1 2">CBS 109695</strain>
    </source>
</reference>
<dbReference type="EMBL" id="KV418824">
    <property type="protein sequence ID" value="KZP02211.1"/>
    <property type="molecule type" value="Genomic_DNA"/>
</dbReference>
<keyword evidence="2" id="KW-1185">Reference proteome</keyword>
<name>A0A167SSU9_9AGAM</name>
<organism evidence="1 2">
    <name type="scientific">Athelia psychrophila</name>
    <dbReference type="NCBI Taxonomy" id="1759441"/>
    <lineage>
        <taxon>Eukaryota</taxon>
        <taxon>Fungi</taxon>
        <taxon>Dikarya</taxon>
        <taxon>Basidiomycota</taxon>
        <taxon>Agaricomycotina</taxon>
        <taxon>Agaricomycetes</taxon>
        <taxon>Agaricomycetidae</taxon>
        <taxon>Atheliales</taxon>
        <taxon>Atheliaceae</taxon>
        <taxon>Athelia</taxon>
    </lineage>
</organism>
<evidence type="ECO:0000313" key="1">
    <source>
        <dbReference type="EMBL" id="KZP02211.1"/>
    </source>
</evidence>
<protein>
    <submittedName>
        <fullName evidence="1">Uncharacterized protein</fullName>
    </submittedName>
</protein>
<proteinExistence type="predicted"/>
<evidence type="ECO:0000313" key="2">
    <source>
        <dbReference type="Proteomes" id="UP000076532"/>
    </source>
</evidence>
<sequence>MGNQKSVPHSFFVVYFGVPHTPSCGKFNHPCHISDGPSGKDAALPRLHRRNNNHAGFRYPHVHKYYNGMRVWVDGWGKVSLVERNLDVFDLRYYTCVNGRGTVVGWIRVPAEATRMRARGQEPTKLRSHPSSAF</sequence>
<gene>
    <name evidence="1" type="ORF">FIBSPDRAFT_880496</name>
</gene>
<accession>A0A167SSU9</accession>
<dbReference type="AlphaFoldDB" id="A0A167SSU9"/>